<dbReference type="EMBL" id="LAZR01049032">
    <property type="protein sequence ID" value="KKK90590.1"/>
    <property type="molecule type" value="Genomic_DNA"/>
</dbReference>
<gene>
    <name evidence="1" type="ORF">LCGC14_2721460</name>
</gene>
<protein>
    <submittedName>
        <fullName evidence="1">Uncharacterized protein</fullName>
    </submittedName>
</protein>
<organism evidence="1">
    <name type="scientific">marine sediment metagenome</name>
    <dbReference type="NCBI Taxonomy" id="412755"/>
    <lineage>
        <taxon>unclassified sequences</taxon>
        <taxon>metagenomes</taxon>
        <taxon>ecological metagenomes</taxon>
    </lineage>
</organism>
<name>A0A0F8ZXM1_9ZZZZ</name>
<dbReference type="AlphaFoldDB" id="A0A0F8ZXM1"/>
<evidence type="ECO:0000313" key="1">
    <source>
        <dbReference type="EMBL" id="KKK90590.1"/>
    </source>
</evidence>
<feature type="non-terminal residue" evidence="1">
    <location>
        <position position="103"/>
    </location>
</feature>
<accession>A0A0F8ZXM1</accession>
<sequence length="103" mass="11642">MSVLYKRIHELESELALSLAHNLAVDKTGNAKATKITITELYNILVLINADEYTVNTSGTVTEARDEKISSSSVTRWGKRTVDEGKFQFNINTKIDENYNVKY</sequence>
<reference evidence="1" key="1">
    <citation type="journal article" date="2015" name="Nature">
        <title>Complex archaea that bridge the gap between prokaryotes and eukaryotes.</title>
        <authorList>
            <person name="Spang A."/>
            <person name="Saw J.H."/>
            <person name="Jorgensen S.L."/>
            <person name="Zaremba-Niedzwiedzka K."/>
            <person name="Martijn J."/>
            <person name="Lind A.E."/>
            <person name="van Eijk R."/>
            <person name="Schleper C."/>
            <person name="Guy L."/>
            <person name="Ettema T.J."/>
        </authorList>
    </citation>
    <scope>NUCLEOTIDE SEQUENCE</scope>
</reference>
<proteinExistence type="predicted"/>
<comment type="caution">
    <text evidence="1">The sequence shown here is derived from an EMBL/GenBank/DDBJ whole genome shotgun (WGS) entry which is preliminary data.</text>
</comment>